<evidence type="ECO:0000256" key="2">
    <source>
        <dbReference type="ARBA" id="ARBA00023015"/>
    </source>
</evidence>
<evidence type="ECO:0000313" key="7">
    <source>
        <dbReference type="EMBL" id="GGO69443.1"/>
    </source>
</evidence>
<comment type="similarity">
    <text evidence="1">Belongs to the LysR transcriptional regulatory family.</text>
</comment>
<evidence type="ECO:0000256" key="5">
    <source>
        <dbReference type="SAM" id="MobiDB-lite"/>
    </source>
</evidence>
<dbReference type="PROSITE" id="PS50931">
    <property type="entry name" value="HTH_LYSR"/>
    <property type="match status" value="1"/>
</dbReference>
<dbReference type="PRINTS" id="PR00039">
    <property type="entry name" value="HTHLYSR"/>
</dbReference>
<evidence type="ECO:0000256" key="4">
    <source>
        <dbReference type="ARBA" id="ARBA00023163"/>
    </source>
</evidence>
<keyword evidence="4" id="KW-0804">Transcription</keyword>
<dbReference type="CDD" id="cd08423">
    <property type="entry name" value="PBP2_LTTR_like_6"/>
    <property type="match status" value="1"/>
</dbReference>
<reference evidence="7" key="2">
    <citation type="submission" date="2020-09" db="EMBL/GenBank/DDBJ databases">
        <authorList>
            <person name="Sun Q."/>
            <person name="Zhou Y."/>
        </authorList>
    </citation>
    <scope>NUCLEOTIDE SEQUENCE</scope>
    <source>
        <strain evidence="7">CGMCC 4.7368</strain>
    </source>
</reference>
<feature type="compositionally biased region" description="Low complexity" evidence="5">
    <location>
        <begin position="180"/>
        <end position="201"/>
    </location>
</feature>
<dbReference type="AlphaFoldDB" id="A0A917Z0D0"/>
<evidence type="ECO:0000256" key="3">
    <source>
        <dbReference type="ARBA" id="ARBA00023125"/>
    </source>
</evidence>
<dbReference type="Pfam" id="PF00126">
    <property type="entry name" value="HTH_1"/>
    <property type="match status" value="1"/>
</dbReference>
<dbReference type="GO" id="GO:0032993">
    <property type="term" value="C:protein-DNA complex"/>
    <property type="evidence" value="ECO:0007669"/>
    <property type="project" value="TreeGrafter"/>
</dbReference>
<dbReference type="Proteomes" id="UP000646523">
    <property type="component" value="Unassembled WGS sequence"/>
</dbReference>
<dbReference type="GO" id="GO:0003700">
    <property type="term" value="F:DNA-binding transcription factor activity"/>
    <property type="evidence" value="ECO:0007669"/>
    <property type="project" value="InterPro"/>
</dbReference>
<dbReference type="InterPro" id="IPR036388">
    <property type="entry name" value="WH-like_DNA-bd_sf"/>
</dbReference>
<evidence type="ECO:0000313" key="8">
    <source>
        <dbReference type="Proteomes" id="UP000646523"/>
    </source>
</evidence>
<name>A0A917Z0D0_9ACTN</name>
<dbReference type="EMBL" id="BMNH01000007">
    <property type="protein sequence ID" value="GGO69443.1"/>
    <property type="molecule type" value="Genomic_DNA"/>
</dbReference>
<dbReference type="Gene3D" id="3.40.190.10">
    <property type="entry name" value="Periplasmic binding protein-like II"/>
    <property type="match status" value="2"/>
</dbReference>
<dbReference type="RefSeq" id="WP_189124745.1">
    <property type="nucleotide sequence ID" value="NZ_BMNH01000007.1"/>
</dbReference>
<reference evidence="7" key="1">
    <citation type="journal article" date="2014" name="Int. J. Syst. Evol. Microbiol.">
        <title>Complete genome sequence of Corynebacterium casei LMG S-19264T (=DSM 44701T), isolated from a smear-ripened cheese.</title>
        <authorList>
            <consortium name="US DOE Joint Genome Institute (JGI-PGF)"/>
            <person name="Walter F."/>
            <person name="Albersmeier A."/>
            <person name="Kalinowski J."/>
            <person name="Ruckert C."/>
        </authorList>
    </citation>
    <scope>NUCLEOTIDE SEQUENCE</scope>
    <source>
        <strain evidence="7">CGMCC 4.7368</strain>
    </source>
</reference>
<dbReference type="Pfam" id="PF03466">
    <property type="entry name" value="LysR_substrate"/>
    <property type="match status" value="2"/>
</dbReference>
<dbReference type="InterPro" id="IPR000847">
    <property type="entry name" value="LysR_HTH_N"/>
</dbReference>
<keyword evidence="8" id="KW-1185">Reference proteome</keyword>
<dbReference type="InterPro" id="IPR036390">
    <property type="entry name" value="WH_DNA-bd_sf"/>
</dbReference>
<dbReference type="SUPFAM" id="SSF46785">
    <property type="entry name" value="Winged helix' DNA-binding domain"/>
    <property type="match status" value="1"/>
</dbReference>
<evidence type="ECO:0000259" key="6">
    <source>
        <dbReference type="PROSITE" id="PS50931"/>
    </source>
</evidence>
<proteinExistence type="inferred from homology"/>
<keyword evidence="3" id="KW-0238">DNA-binding</keyword>
<protein>
    <submittedName>
        <fullName evidence="7">LysR family transcriptional regulator</fullName>
    </submittedName>
</protein>
<dbReference type="InterPro" id="IPR005119">
    <property type="entry name" value="LysR_subst-bd"/>
</dbReference>
<evidence type="ECO:0000256" key="1">
    <source>
        <dbReference type="ARBA" id="ARBA00009437"/>
    </source>
</evidence>
<sequence length="330" mass="34575">MLDVVRLRVLVAVARRGSLTAAAKDLHYSQPSVSHHLARLEAETGARLIQRAGRGIRLTEAGRLLAERAADIIGRLDATAEELAAHVGLRSGRVRLAAFPSALGTFVPEAAMRIARDHPGLQLELTETEPPEALRLLRAGRVDVAVMFRYDDTMPEESGLHLTHLLDDPSYLVSPSTREPATGPAGQPAAGPAIRPAGDPASEPTSGPAGASPKAHKPARLAEHAGAAWIAGCDRCRSHLLDICAKAGFEPRISFTSDDIVAVQALVAAGMGLTVLPGLALAAHRHPGVTVTEVAGSTRHVHAAVYGGPPHPPATEALLSALRESLDHVS</sequence>
<feature type="region of interest" description="Disordered" evidence="5">
    <location>
        <begin position="171"/>
        <end position="218"/>
    </location>
</feature>
<dbReference type="PANTHER" id="PTHR30346">
    <property type="entry name" value="TRANSCRIPTIONAL DUAL REGULATOR HCAR-RELATED"/>
    <property type="match status" value="1"/>
</dbReference>
<dbReference type="GO" id="GO:0003677">
    <property type="term" value="F:DNA binding"/>
    <property type="evidence" value="ECO:0007669"/>
    <property type="project" value="UniProtKB-KW"/>
</dbReference>
<dbReference type="Gene3D" id="1.10.10.10">
    <property type="entry name" value="Winged helix-like DNA-binding domain superfamily/Winged helix DNA-binding domain"/>
    <property type="match status" value="1"/>
</dbReference>
<comment type="caution">
    <text evidence="7">The sequence shown here is derived from an EMBL/GenBank/DDBJ whole genome shotgun (WGS) entry which is preliminary data.</text>
</comment>
<dbReference type="SUPFAM" id="SSF53850">
    <property type="entry name" value="Periplasmic binding protein-like II"/>
    <property type="match status" value="1"/>
</dbReference>
<dbReference type="PANTHER" id="PTHR30346:SF29">
    <property type="entry name" value="LYSR SUBSTRATE-BINDING"/>
    <property type="match status" value="1"/>
</dbReference>
<keyword evidence="2" id="KW-0805">Transcription regulation</keyword>
<dbReference type="FunFam" id="1.10.10.10:FF:000001">
    <property type="entry name" value="LysR family transcriptional regulator"/>
    <property type="match status" value="1"/>
</dbReference>
<organism evidence="7 8">
    <name type="scientific">Nonomuraea cavernae</name>
    <dbReference type="NCBI Taxonomy" id="2045107"/>
    <lineage>
        <taxon>Bacteria</taxon>
        <taxon>Bacillati</taxon>
        <taxon>Actinomycetota</taxon>
        <taxon>Actinomycetes</taxon>
        <taxon>Streptosporangiales</taxon>
        <taxon>Streptosporangiaceae</taxon>
        <taxon>Nonomuraea</taxon>
    </lineage>
</organism>
<gene>
    <name evidence="7" type="ORF">GCM10012289_30600</name>
</gene>
<feature type="domain" description="HTH lysR-type" evidence="6">
    <location>
        <begin position="2"/>
        <end position="59"/>
    </location>
</feature>
<accession>A0A917Z0D0</accession>